<dbReference type="EMBL" id="LFMY01000010">
    <property type="protein sequence ID" value="OKL58003.1"/>
    <property type="molecule type" value="Genomic_DNA"/>
</dbReference>
<dbReference type="STRING" id="1441469.A0A225AFT6"/>
<organism evidence="2 3">
    <name type="scientific">Talaromyces atroroseus</name>
    <dbReference type="NCBI Taxonomy" id="1441469"/>
    <lineage>
        <taxon>Eukaryota</taxon>
        <taxon>Fungi</taxon>
        <taxon>Dikarya</taxon>
        <taxon>Ascomycota</taxon>
        <taxon>Pezizomycotina</taxon>
        <taxon>Eurotiomycetes</taxon>
        <taxon>Eurotiomycetidae</taxon>
        <taxon>Eurotiales</taxon>
        <taxon>Trichocomaceae</taxon>
        <taxon>Talaromyces</taxon>
        <taxon>Talaromyces sect. Trachyspermi</taxon>
    </lineage>
</organism>
<feature type="compositionally biased region" description="Low complexity" evidence="1">
    <location>
        <begin position="301"/>
        <end position="332"/>
    </location>
</feature>
<feature type="compositionally biased region" description="Basic and acidic residues" evidence="1">
    <location>
        <begin position="262"/>
        <end position="272"/>
    </location>
</feature>
<accession>A0A225AFT6</accession>
<protein>
    <submittedName>
        <fullName evidence="2">Uncharacterized protein</fullName>
    </submittedName>
</protein>
<reference evidence="2 3" key="1">
    <citation type="submission" date="2015-06" db="EMBL/GenBank/DDBJ databases">
        <title>Talaromyces atroroseus IBT 11181 draft genome.</title>
        <authorList>
            <person name="Rasmussen K.B."/>
            <person name="Rasmussen S."/>
            <person name="Petersen B."/>
            <person name="Sicheritz-Ponten T."/>
            <person name="Mortensen U.H."/>
            <person name="Thrane U."/>
        </authorList>
    </citation>
    <scope>NUCLEOTIDE SEQUENCE [LARGE SCALE GENOMIC DNA]</scope>
    <source>
        <strain evidence="2 3">IBT 11181</strain>
    </source>
</reference>
<dbReference type="OrthoDB" id="3595619at2759"/>
<keyword evidence="3" id="KW-1185">Reference proteome</keyword>
<name>A0A225AFT6_TALAT</name>
<sequence>MAHCFPGVEREMQICHSQPHLVPPMKLVFYGDLPSPGGTIPQSRSSLSLPPWIHETKTMANRASQRASVLLARRKTQSRPIIGAPTNFRRVDTPRRRSSFRPLELSIYSPGNRLSDLPEFSHFDLDSPVPPSPLPKALMSPFNSAGHRRRESGPFQLARKPVGSAPSRRNSFATFELQLHQAQAQQAQARQSLDAILLSPLIPHFSVLNTTDLFSQQYVKSPSENQHPVESSLGSPVQNNRSPTEAASLEETSFSPKSPDFSTDRSSFDHQRRNTTNANGKRQPSQTQPLSFSRHTTTAVHHQSSKSSSTFQTHSRIRTTSNSTVSSRTPSLSSAITAATTILPSDKDIDSAAFTALPMIPASVKNSVVVEEPQVHDEQDLISGGYEYDRRFPLSPVGVAF</sequence>
<feature type="region of interest" description="Disordered" evidence="1">
    <location>
        <begin position="143"/>
        <end position="168"/>
    </location>
</feature>
<gene>
    <name evidence="2" type="ORF">UA08_06689</name>
</gene>
<dbReference type="RefSeq" id="XP_020118124.1">
    <property type="nucleotide sequence ID" value="XM_020268994.1"/>
</dbReference>
<dbReference type="Proteomes" id="UP000214365">
    <property type="component" value="Unassembled WGS sequence"/>
</dbReference>
<feature type="compositionally biased region" description="Polar residues" evidence="1">
    <location>
        <begin position="274"/>
        <end position="300"/>
    </location>
</feature>
<evidence type="ECO:0000256" key="1">
    <source>
        <dbReference type="SAM" id="MobiDB-lite"/>
    </source>
</evidence>
<dbReference type="AlphaFoldDB" id="A0A225AFT6"/>
<dbReference type="GeneID" id="31006444"/>
<feature type="region of interest" description="Disordered" evidence="1">
    <location>
        <begin position="219"/>
        <end position="332"/>
    </location>
</feature>
<comment type="caution">
    <text evidence="2">The sequence shown here is derived from an EMBL/GenBank/DDBJ whole genome shotgun (WGS) entry which is preliminary data.</text>
</comment>
<evidence type="ECO:0000313" key="2">
    <source>
        <dbReference type="EMBL" id="OKL58003.1"/>
    </source>
</evidence>
<proteinExistence type="predicted"/>
<feature type="compositionally biased region" description="Polar residues" evidence="1">
    <location>
        <begin position="219"/>
        <end position="261"/>
    </location>
</feature>
<evidence type="ECO:0000313" key="3">
    <source>
        <dbReference type="Proteomes" id="UP000214365"/>
    </source>
</evidence>